<feature type="transmembrane region" description="Helical" evidence="8">
    <location>
        <begin position="47"/>
        <end position="70"/>
    </location>
</feature>
<comment type="subcellular location">
    <subcellularLocation>
        <location evidence="8">Cell membrane</location>
        <topology evidence="8">Multi-pass membrane protein</topology>
    </subcellularLocation>
    <subcellularLocation>
        <location evidence="1">Membrane</location>
        <topology evidence="1">Multi-pass membrane protein</topology>
    </subcellularLocation>
</comment>
<gene>
    <name evidence="11" type="ORF">Athai_29550</name>
</gene>
<dbReference type="PROSITE" id="PS50928">
    <property type="entry name" value="ABC_TM1"/>
    <property type="match status" value="1"/>
</dbReference>
<dbReference type="CDD" id="cd06261">
    <property type="entry name" value="TM_PBP2"/>
    <property type="match status" value="1"/>
</dbReference>
<evidence type="ECO:0000313" key="11">
    <source>
        <dbReference type="EMBL" id="BCJ35452.1"/>
    </source>
</evidence>
<dbReference type="InterPro" id="IPR050093">
    <property type="entry name" value="ABC_SmlMolc_Importer"/>
</dbReference>
<evidence type="ECO:0008006" key="13">
    <source>
        <dbReference type="Google" id="ProtNLM"/>
    </source>
</evidence>
<dbReference type="GO" id="GO:0043190">
    <property type="term" value="C:ATP-binding cassette (ABC) transporter complex"/>
    <property type="evidence" value="ECO:0007669"/>
    <property type="project" value="InterPro"/>
</dbReference>
<reference evidence="11 12" key="1">
    <citation type="submission" date="2020-08" db="EMBL/GenBank/DDBJ databases">
        <title>Whole genome shotgun sequence of Actinocatenispora thailandica NBRC 105041.</title>
        <authorList>
            <person name="Komaki H."/>
            <person name="Tamura T."/>
        </authorList>
    </citation>
    <scope>NUCLEOTIDE SEQUENCE [LARGE SCALE GENOMIC DNA]</scope>
    <source>
        <strain evidence="11 12">NBRC 105041</strain>
    </source>
</reference>
<dbReference type="InterPro" id="IPR013611">
    <property type="entry name" value="Transp-assoc_OB_typ2"/>
</dbReference>
<evidence type="ECO:0000256" key="2">
    <source>
        <dbReference type="ARBA" id="ARBA00022448"/>
    </source>
</evidence>
<protein>
    <recommendedName>
        <fullName evidence="13">Molybdenum ABC transporter permease</fullName>
    </recommendedName>
</protein>
<feature type="transmembrane region" description="Helical" evidence="8">
    <location>
        <begin position="123"/>
        <end position="141"/>
    </location>
</feature>
<dbReference type="InterPro" id="IPR035906">
    <property type="entry name" value="MetI-like_sf"/>
</dbReference>
<keyword evidence="3 8" id="KW-0812">Transmembrane</keyword>
<dbReference type="PROSITE" id="PS00211">
    <property type="entry name" value="ABC_TRANSPORTER_1"/>
    <property type="match status" value="1"/>
</dbReference>
<comment type="similarity">
    <text evidence="8">Belongs to the binding-protein-dependent transport system permease family.</text>
</comment>
<dbReference type="AlphaFoldDB" id="A0A7R7HWU5"/>
<dbReference type="GO" id="GO:0022857">
    <property type="term" value="F:transmembrane transporter activity"/>
    <property type="evidence" value="ECO:0007669"/>
    <property type="project" value="InterPro"/>
</dbReference>
<feature type="domain" description="ABC transporter" evidence="9">
    <location>
        <begin position="249"/>
        <end position="491"/>
    </location>
</feature>
<dbReference type="InterPro" id="IPR008995">
    <property type="entry name" value="Mo/tungstate-bd_C_term_dom"/>
</dbReference>
<accession>A0A7R7HWU5</accession>
<evidence type="ECO:0000256" key="6">
    <source>
        <dbReference type="ARBA" id="ARBA00022989"/>
    </source>
</evidence>
<name>A0A7R7HWU5_9ACTN</name>
<feature type="transmembrane region" description="Helical" evidence="8">
    <location>
        <begin position="222"/>
        <end position="241"/>
    </location>
</feature>
<dbReference type="PANTHER" id="PTHR42781">
    <property type="entry name" value="SPERMIDINE/PUTRESCINE IMPORT ATP-BINDING PROTEIN POTA"/>
    <property type="match status" value="1"/>
</dbReference>
<dbReference type="SUPFAM" id="SSF52540">
    <property type="entry name" value="P-loop containing nucleoside triphosphate hydrolases"/>
    <property type="match status" value="1"/>
</dbReference>
<evidence type="ECO:0000259" key="9">
    <source>
        <dbReference type="PROSITE" id="PS50893"/>
    </source>
</evidence>
<dbReference type="Pfam" id="PF08402">
    <property type="entry name" value="TOBE_2"/>
    <property type="match status" value="1"/>
</dbReference>
<proteinExistence type="inferred from homology"/>
<evidence type="ECO:0000256" key="8">
    <source>
        <dbReference type="RuleBase" id="RU363032"/>
    </source>
</evidence>
<keyword evidence="5" id="KW-0067">ATP-binding</keyword>
<evidence type="ECO:0000256" key="3">
    <source>
        <dbReference type="ARBA" id="ARBA00022692"/>
    </source>
</evidence>
<dbReference type="Gene3D" id="1.10.3720.10">
    <property type="entry name" value="MetI-like"/>
    <property type="match status" value="1"/>
</dbReference>
<dbReference type="GO" id="GO:0016887">
    <property type="term" value="F:ATP hydrolysis activity"/>
    <property type="evidence" value="ECO:0007669"/>
    <property type="project" value="InterPro"/>
</dbReference>
<dbReference type="PROSITE" id="PS50893">
    <property type="entry name" value="ABC_TRANSPORTER_2"/>
    <property type="match status" value="1"/>
</dbReference>
<evidence type="ECO:0000256" key="7">
    <source>
        <dbReference type="ARBA" id="ARBA00023136"/>
    </source>
</evidence>
<keyword evidence="4" id="KW-0547">Nucleotide-binding</keyword>
<keyword evidence="7 8" id="KW-0472">Membrane</keyword>
<dbReference type="SMART" id="SM00382">
    <property type="entry name" value="AAA"/>
    <property type="match status" value="1"/>
</dbReference>
<keyword evidence="12" id="KW-1185">Reference proteome</keyword>
<dbReference type="GO" id="GO:0005524">
    <property type="term" value="F:ATP binding"/>
    <property type="evidence" value="ECO:0007669"/>
    <property type="project" value="UniProtKB-KW"/>
</dbReference>
<dbReference type="EMBL" id="AP023355">
    <property type="protein sequence ID" value="BCJ35452.1"/>
    <property type="molecule type" value="Genomic_DNA"/>
</dbReference>
<evidence type="ECO:0000259" key="10">
    <source>
        <dbReference type="PROSITE" id="PS50928"/>
    </source>
</evidence>
<dbReference type="InterPro" id="IPR027417">
    <property type="entry name" value="P-loop_NTPase"/>
</dbReference>
<dbReference type="KEGG" id="atl:Athai_29550"/>
<evidence type="ECO:0000256" key="4">
    <source>
        <dbReference type="ARBA" id="ARBA00022741"/>
    </source>
</evidence>
<dbReference type="PANTHER" id="PTHR42781:SF4">
    <property type="entry name" value="SPERMIDINE_PUTRESCINE IMPORT ATP-BINDING PROTEIN POTA"/>
    <property type="match status" value="1"/>
</dbReference>
<evidence type="ECO:0000256" key="1">
    <source>
        <dbReference type="ARBA" id="ARBA00004141"/>
    </source>
</evidence>
<dbReference type="SUPFAM" id="SSF161098">
    <property type="entry name" value="MetI-like"/>
    <property type="match status" value="1"/>
</dbReference>
<dbReference type="Gene3D" id="3.40.50.300">
    <property type="entry name" value="P-loop containing nucleotide triphosphate hydrolases"/>
    <property type="match status" value="1"/>
</dbReference>
<evidence type="ECO:0000256" key="5">
    <source>
        <dbReference type="ARBA" id="ARBA00022840"/>
    </source>
</evidence>
<organism evidence="11 12">
    <name type="scientific">Actinocatenispora thailandica</name>
    <dbReference type="NCBI Taxonomy" id="227318"/>
    <lineage>
        <taxon>Bacteria</taxon>
        <taxon>Bacillati</taxon>
        <taxon>Actinomycetota</taxon>
        <taxon>Actinomycetes</taxon>
        <taxon>Micromonosporales</taxon>
        <taxon>Micromonosporaceae</taxon>
        <taxon>Actinocatenispora</taxon>
    </lineage>
</organism>
<feature type="domain" description="ABC transmembrane type-1" evidence="10">
    <location>
        <begin position="45"/>
        <end position="241"/>
    </location>
</feature>
<dbReference type="Proteomes" id="UP000611640">
    <property type="component" value="Chromosome"/>
</dbReference>
<sequence length="604" mass="62500">MNRIPVLPVLAGLLLAYLLVPIVAFAVRLAGSGGAAAAPGVGAALVTSLVTATIATVVIGVLGVPLGYLLARRRGRVAAALGVLVQLPLALPPLISGVLLVYLVGPYAPLGALTGGRLTDTRIGIVLAQVFVAAPFLVVAARSAFAAVDPALTDVAATLGHGRLSRFVRVALPVAGGGIRAGLLLAWLRAFGEFGATVILAYHPYTLPVFTYVQFGSTGLPATVLPVAVALLAALTVLVAADHLRLPRRRRQAVLPAPVRPNGRPGPLIGFDLTATVGGFGLAVAHPPGARTLAILGPSGAGKSMTLRALAGLLPAAGRVTLTGDGGPERLAGLDPEHREIGYLPQDPALLPQLTVWRQVLFGVGADPAVAAYWLDRLGLADLADRRPDQLSGGQRRRVALARALTRRPRLLLLDEPFAGLDTPVRDELRHELRALQRDTGMATVLVTHDPDEAALLADEVLLLSAGTVRQQGRQEEVYAHPCDPRAARLLGIRNLTAGTVGPGGVLRCGAAAVCDTDLPAGTDVTWCVRPDQITLSTMDGAGAAGGLAGRVVDVVRLAAFTETVIELPTGDRLTATRTGPAPEPATPVRLAIPPDAVTLWPSR</sequence>
<feature type="transmembrane region" description="Helical" evidence="8">
    <location>
        <begin position="77"/>
        <end position="103"/>
    </location>
</feature>
<dbReference type="SUPFAM" id="SSF50331">
    <property type="entry name" value="MOP-like"/>
    <property type="match status" value="1"/>
</dbReference>
<dbReference type="InterPro" id="IPR017871">
    <property type="entry name" value="ABC_transporter-like_CS"/>
</dbReference>
<dbReference type="InterPro" id="IPR003439">
    <property type="entry name" value="ABC_transporter-like_ATP-bd"/>
</dbReference>
<dbReference type="InterPro" id="IPR003593">
    <property type="entry name" value="AAA+_ATPase"/>
</dbReference>
<keyword evidence="2 8" id="KW-0813">Transport</keyword>
<keyword evidence="6 8" id="KW-1133">Transmembrane helix</keyword>
<dbReference type="InterPro" id="IPR000515">
    <property type="entry name" value="MetI-like"/>
</dbReference>
<evidence type="ECO:0000313" key="12">
    <source>
        <dbReference type="Proteomes" id="UP000611640"/>
    </source>
</evidence>
<dbReference type="RefSeq" id="WP_203961982.1">
    <property type="nucleotide sequence ID" value="NZ_AP023355.1"/>
</dbReference>
<dbReference type="Pfam" id="PF00005">
    <property type="entry name" value="ABC_tran"/>
    <property type="match status" value="1"/>
</dbReference>
<dbReference type="Pfam" id="PF00528">
    <property type="entry name" value="BPD_transp_1"/>
    <property type="match status" value="1"/>
</dbReference>